<feature type="region of interest" description="Disordered" evidence="1">
    <location>
        <begin position="1"/>
        <end position="38"/>
    </location>
</feature>
<evidence type="ECO:0000256" key="1">
    <source>
        <dbReference type="SAM" id="MobiDB-lite"/>
    </source>
</evidence>
<reference evidence="2 3" key="1">
    <citation type="submission" date="2016-07" db="EMBL/GenBank/DDBJ databases">
        <title>Pervasive Adenine N6-methylation of Active Genes in Fungi.</title>
        <authorList>
            <consortium name="DOE Joint Genome Institute"/>
            <person name="Mondo S.J."/>
            <person name="Dannebaum R.O."/>
            <person name="Kuo R.C."/>
            <person name="Labutti K."/>
            <person name="Haridas S."/>
            <person name="Kuo A."/>
            <person name="Salamov A."/>
            <person name="Ahrendt S.R."/>
            <person name="Lipzen A."/>
            <person name="Sullivan W."/>
            <person name="Andreopoulos W.B."/>
            <person name="Clum A."/>
            <person name="Lindquist E."/>
            <person name="Daum C."/>
            <person name="Ramamoorthy G.K."/>
            <person name="Gryganskyi A."/>
            <person name="Culley D."/>
            <person name="Magnuson J.K."/>
            <person name="James T.Y."/>
            <person name="O'Malley M.A."/>
            <person name="Stajich J.E."/>
            <person name="Spatafora J.W."/>
            <person name="Visel A."/>
            <person name="Grigoriev I.V."/>
        </authorList>
    </citation>
    <scope>NUCLEOTIDE SEQUENCE [LARGE SCALE GENOMIC DNA]</scope>
    <source>
        <strain evidence="2 3">CBS 129021</strain>
    </source>
</reference>
<dbReference type="InParanoid" id="A0A1Y2DDX8"/>
<dbReference type="GeneID" id="63775110"/>
<organism evidence="2 3">
    <name type="scientific">Pseudomassariella vexata</name>
    <dbReference type="NCBI Taxonomy" id="1141098"/>
    <lineage>
        <taxon>Eukaryota</taxon>
        <taxon>Fungi</taxon>
        <taxon>Dikarya</taxon>
        <taxon>Ascomycota</taxon>
        <taxon>Pezizomycotina</taxon>
        <taxon>Sordariomycetes</taxon>
        <taxon>Xylariomycetidae</taxon>
        <taxon>Amphisphaeriales</taxon>
        <taxon>Pseudomassariaceae</taxon>
        <taxon>Pseudomassariella</taxon>
    </lineage>
</organism>
<evidence type="ECO:0000313" key="2">
    <source>
        <dbReference type="EMBL" id="ORY57304.1"/>
    </source>
</evidence>
<dbReference type="RefSeq" id="XP_040710656.1">
    <property type="nucleotide sequence ID" value="XM_040858898.1"/>
</dbReference>
<accession>A0A1Y2DDX8</accession>
<dbReference type="AlphaFoldDB" id="A0A1Y2DDX8"/>
<sequence length="152" mass="16482">MRRPQRGKQARQAQGEDREKRAGGQKGDPASTLNPMLDETLSVTGGIMGSVIQVKTSEIRHYFAPQPASQPAMSAVIASKQGSKASKKREESPTPIHDEIYDARNPSFHPSSRFPSLAKHKAIVMPSVPNGNDKTIQHRKGTILASFDGLPA</sequence>
<feature type="compositionally biased region" description="Low complexity" evidence="1">
    <location>
        <begin position="65"/>
        <end position="75"/>
    </location>
</feature>
<feature type="region of interest" description="Disordered" evidence="1">
    <location>
        <begin position="65"/>
        <end position="114"/>
    </location>
</feature>
<dbReference type="EMBL" id="MCFJ01000020">
    <property type="protein sequence ID" value="ORY57304.1"/>
    <property type="molecule type" value="Genomic_DNA"/>
</dbReference>
<dbReference type="Proteomes" id="UP000193689">
    <property type="component" value="Unassembled WGS sequence"/>
</dbReference>
<comment type="caution">
    <text evidence="2">The sequence shown here is derived from an EMBL/GenBank/DDBJ whole genome shotgun (WGS) entry which is preliminary data.</text>
</comment>
<keyword evidence="3" id="KW-1185">Reference proteome</keyword>
<protein>
    <submittedName>
        <fullName evidence="2">Uncharacterized protein</fullName>
    </submittedName>
</protein>
<proteinExistence type="predicted"/>
<evidence type="ECO:0000313" key="3">
    <source>
        <dbReference type="Proteomes" id="UP000193689"/>
    </source>
</evidence>
<feature type="compositionally biased region" description="Basic and acidic residues" evidence="1">
    <location>
        <begin position="88"/>
        <end position="102"/>
    </location>
</feature>
<gene>
    <name evidence="2" type="ORF">BCR38DRAFT_414141</name>
</gene>
<name>A0A1Y2DDX8_9PEZI</name>